<sequence>TTDPSPVRAPLGSDIVLKCDFTVDTPTPDLQYLIVRWFLNDKLLVEFNDKLIPSSSRVTMSERELQNGNASLSIPKVTPADEGDYKCFVLYTPDKEEKTIRLKVEAPPSIQVSDPQVEMGIENTLSCSASGYYPEDIRVMWLKDGQVLKDAKLSTPQRNTDGTFNISCSYTFTPTTQDKDKTYSCRVNHTALQGPIKKDLKLLFVAVPKVTVSEPLRNQDNVSVLTCEARGHYPKNITVEWRSGGQVQTDSFLVTRVNKDNTFNTINTYTFTSSDQDRGKAYSCHVSHISLKEPIQEDLILQLLDENSVVQERKSGLIRTLILAVLIPVVILVIFAVIAAIMWLIFLFCFPARPEVSDIKEIPVSGEDEVKFTVDVSKFYPEEIQIHWSLNGKQLEGETSEPQCNVSDGTYSVTNQIVIPEGQLKGKNQIKVIIEHESMEKPAVKEKTLQDPVLRPFLLNITEISMPQKVIDGEQTTLSCAIGGMLPKSPKIAWIKKMRGDQPVKYMAQSEADFSSAELLVSKLTFTPNIAEDEEAEFICTFSHETAHVTLESGPAVCKVFGKPTVSAIEELPMTDKEVVNFALDVTEFYPRDIQIKWIQNGRPIPGQGEPQTNADGTYSMCQTVAIPEGNLKAGDKVGVSVEHISLESALTKEITAVDTATRRGYRISEISMPQNVTHGEQSTLTCAIGGILPKSQKITWIKKMKGDQQIKQMSESEADFSRAELLVSKLTFTPNIVEDEEAEFICRFSHESANVTMDSGPAVYSDLRGTPVQYFP</sequence>
<dbReference type="GeneTree" id="ENSGT00940000163371"/>
<dbReference type="InterPro" id="IPR007110">
    <property type="entry name" value="Ig-like_dom"/>
</dbReference>
<evidence type="ECO:0000313" key="5">
    <source>
        <dbReference type="Proteomes" id="UP000008672"/>
    </source>
</evidence>
<dbReference type="Pfam" id="PF07686">
    <property type="entry name" value="V-set"/>
    <property type="match status" value="1"/>
</dbReference>
<dbReference type="SUPFAM" id="SSF48726">
    <property type="entry name" value="Immunoglobulin"/>
    <property type="match status" value="7"/>
</dbReference>
<dbReference type="Gene3D" id="2.60.40.10">
    <property type="entry name" value="Immunoglobulins"/>
    <property type="match status" value="7"/>
</dbReference>
<evidence type="ECO:0000313" key="4">
    <source>
        <dbReference type="Ensembl" id="ENSLACP00000013676.1"/>
    </source>
</evidence>
<dbReference type="InterPro" id="IPR003597">
    <property type="entry name" value="Ig_C1-set"/>
</dbReference>
<keyword evidence="1" id="KW-0393">Immunoglobulin domain</keyword>
<dbReference type="InterPro" id="IPR013106">
    <property type="entry name" value="Ig_V-set"/>
</dbReference>
<feature type="domain" description="Ig-like" evidence="3">
    <location>
        <begin position="666"/>
        <end position="757"/>
    </location>
</feature>
<dbReference type="SMART" id="SM00407">
    <property type="entry name" value="IGc1"/>
    <property type="match status" value="5"/>
</dbReference>
<accession>H3AVK5</accession>
<evidence type="ECO:0000259" key="3">
    <source>
        <dbReference type="PROSITE" id="PS50835"/>
    </source>
</evidence>
<proteinExistence type="predicted"/>
<dbReference type="InterPro" id="IPR003006">
    <property type="entry name" value="Ig/MHC_CS"/>
</dbReference>
<reference evidence="4" key="3">
    <citation type="submission" date="2025-09" db="UniProtKB">
        <authorList>
            <consortium name="Ensembl"/>
        </authorList>
    </citation>
    <scope>IDENTIFICATION</scope>
</reference>
<dbReference type="InterPro" id="IPR036179">
    <property type="entry name" value="Ig-like_dom_sf"/>
</dbReference>
<dbReference type="PROSITE" id="PS50835">
    <property type="entry name" value="IG_LIKE"/>
    <property type="match status" value="5"/>
</dbReference>
<evidence type="ECO:0000256" key="1">
    <source>
        <dbReference type="ARBA" id="ARBA00023319"/>
    </source>
</evidence>
<keyword evidence="5" id="KW-1185">Reference proteome</keyword>
<feature type="domain" description="Ig-like" evidence="3">
    <location>
        <begin position="208"/>
        <end position="296"/>
    </location>
</feature>
<evidence type="ECO:0000256" key="2">
    <source>
        <dbReference type="SAM" id="Phobius"/>
    </source>
</evidence>
<keyword evidence="2" id="KW-1133">Transmembrane helix</keyword>
<feature type="domain" description="Ig-like" evidence="3">
    <location>
        <begin position="108"/>
        <end position="201"/>
    </location>
</feature>
<dbReference type="InterPro" id="IPR003599">
    <property type="entry name" value="Ig_sub"/>
</dbReference>
<dbReference type="InterPro" id="IPR050380">
    <property type="entry name" value="Immune_Resp_Modulators"/>
</dbReference>
<organism evidence="4 5">
    <name type="scientific">Latimeria chalumnae</name>
    <name type="common">Coelacanth</name>
    <dbReference type="NCBI Taxonomy" id="7897"/>
    <lineage>
        <taxon>Eukaryota</taxon>
        <taxon>Metazoa</taxon>
        <taxon>Chordata</taxon>
        <taxon>Craniata</taxon>
        <taxon>Vertebrata</taxon>
        <taxon>Euteleostomi</taxon>
        <taxon>Coelacanthiformes</taxon>
        <taxon>Coelacanthidae</taxon>
        <taxon>Latimeria</taxon>
    </lineage>
</organism>
<keyword evidence="2" id="KW-0812">Transmembrane</keyword>
<dbReference type="HOGENOM" id="CLU_358490_0_0_1"/>
<dbReference type="OMA" id="VAMMIIS"/>
<name>H3AVK5_LATCH</name>
<dbReference type="eggNOG" id="KOG3515">
    <property type="taxonomic scope" value="Eukaryota"/>
</dbReference>
<dbReference type="InterPro" id="IPR013783">
    <property type="entry name" value="Ig-like_fold"/>
</dbReference>
<protein>
    <recommendedName>
        <fullName evidence="3">Ig-like domain-containing protein</fullName>
    </recommendedName>
</protein>
<dbReference type="PROSITE" id="PS00290">
    <property type="entry name" value="IG_MHC"/>
    <property type="match status" value="2"/>
</dbReference>
<dbReference type="Ensembl" id="ENSLACT00000013773.1">
    <property type="protein sequence ID" value="ENSLACP00000013676.1"/>
    <property type="gene ID" value="ENSLACG00000012037.1"/>
</dbReference>
<dbReference type="Pfam" id="PF07654">
    <property type="entry name" value="C1-set"/>
    <property type="match status" value="5"/>
</dbReference>
<dbReference type="Bgee" id="ENSLACG00000012037">
    <property type="expression patterns" value="Expressed in pelvic fin"/>
</dbReference>
<feature type="domain" description="Ig-like" evidence="3">
    <location>
        <begin position="1"/>
        <end position="101"/>
    </location>
</feature>
<dbReference type="PANTHER" id="PTHR23411">
    <property type="entry name" value="TAPASIN"/>
    <property type="match status" value="1"/>
</dbReference>
<dbReference type="EMBL" id="AFYH01127841">
    <property type="status" value="NOT_ANNOTATED_CDS"/>
    <property type="molecule type" value="Genomic_DNA"/>
</dbReference>
<feature type="domain" description="Ig-like" evidence="3">
    <location>
        <begin position="456"/>
        <end position="552"/>
    </location>
</feature>
<reference evidence="4" key="2">
    <citation type="submission" date="2025-08" db="UniProtKB">
        <authorList>
            <consortium name="Ensembl"/>
        </authorList>
    </citation>
    <scope>IDENTIFICATION</scope>
</reference>
<dbReference type="CDD" id="cd00098">
    <property type="entry name" value="IgC1"/>
    <property type="match status" value="4"/>
</dbReference>
<dbReference type="AlphaFoldDB" id="H3AVK5"/>
<feature type="transmembrane region" description="Helical" evidence="2">
    <location>
        <begin position="321"/>
        <end position="348"/>
    </location>
</feature>
<dbReference type="SMART" id="SM00409">
    <property type="entry name" value="IG"/>
    <property type="match status" value="4"/>
</dbReference>
<dbReference type="InParanoid" id="H3AVK5"/>
<dbReference type="EMBL" id="AFYH01127840">
    <property type="status" value="NOT_ANNOTATED_CDS"/>
    <property type="molecule type" value="Genomic_DNA"/>
</dbReference>
<keyword evidence="2" id="KW-0472">Membrane</keyword>
<reference evidence="5" key="1">
    <citation type="submission" date="2011-08" db="EMBL/GenBank/DDBJ databases">
        <title>The draft genome of Latimeria chalumnae.</title>
        <authorList>
            <person name="Di Palma F."/>
            <person name="Alfoldi J."/>
            <person name="Johnson J."/>
            <person name="Berlin A."/>
            <person name="Gnerre S."/>
            <person name="Jaffe D."/>
            <person name="MacCallum I."/>
            <person name="Young S."/>
            <person name="Walker B.J."/>
            <person name="Lander E."/>
            <person name="Lindblad-Toh K."/>
        </authorList>
    </citation>
    <scope>NUCLEOTIDE SEQUENCE [LARGE SCALE GENOMIC DNA]</scope>
    <source>
        <strain evidence="5">Wild caught</strain>
    </source>
</reference>
<dbReference type="Proteomes" id="UP000008672">
    <property type="component" value="Unassembled WGS sequence"/>
</dbReference>